<gene>
    <name evidence="4" type="ORF">GCM10010528_13780</name>
</gene>
<dbReference type="InterPro" id="IPR003743">
    <property type="entry name" value="Zf-RING_7"/>
</dbReference>
<evidence type="ECO:0000313" key="5">
    <source>
        <dbReference type="Proteomes" id="UP001501035"/>
    </source>
</evidence>
<dbReference type="PANTHER" id="PTHR39082:SF1">
    <property type="entry name" value="SCAVENGER RECEPTOR CLASS A MEMBER 3"/>
    <property type="match status" value="1"/>
</dbReference>
<keyword evidence="5" id="KW-1185">Reference proteome</keyword>
<comment type="caution">
    <text evidence="4">The sequence shown here is derived from an EMBL/GenBank/DDBJ whole genome shotgun (WGS) entry which is preliminary data.</text>
</comment>
<dbReference type="InterPro" id="IPR056003">
    <property type="entry name" value="CT398_CC_hairpin"/>
</dbReference>
<evidence type="ECO:0000313" key="4">
    <source>
        <dbReference type="EMBL" id="GAA3034110.1"/>
    </source>
</evidence>
<dbReference type="PANTHER" id="PTHR39082">
    <property type="entry name" value="PHOSPHOLIPASE C-BETA-2-RELATED"/>
    <property type="match status" value="1"/>
</dbReference>
<dbReference type="Proteomes" id="UP001501035">
    <property type="component" value="Unassembled WGS sequence"/>
</dbReference>
<accession>A0ABP6LBM8</accession>
<dbReference type="InterPro" id="IPR052376">
    <property type="entry name" value="Oxidative_Scav/Glycosyltrans"/>
</dbReference>
<dbReference type="RefSeq" id="WP_290713121.1">
    <property type="nucleotide sequence ID" value="NZ_BAAAVS010000021.1"/>
</dbReference>
<dbReference type="Pfam" id="PF02591">
    <property type="entry name" value="Zn_ribbon_9"/>
    <property type="match status" value="1"/>
</dbReference>
<dbReference type="Gene3D" id="1.10.287.1490">
    <property type="match status" value="1"/>
</dbReference>
<dbReference type="EMBL" id="BAAAVS010000021">
    <property type="protein sequence ID" value="GAA3034110.1"/>
    <property type="molecule type" value="Genomic_DNA"/>
</dbReference>
<dbReference type="Pfam" id="PF24481">
    <property type="entry name" value="CT398_CC"/>
    <property type="match status" value="1"/>
</dbReference>
<protein>
    <submittedName>
        <fullName evidence="4">C4-type zinc ribbon domain-containing protein</fullName>
    </submittedName>
</protein>
<proteinExistence type="predicted"/>
<evidence type="ECO:0000259" key="2">
    <source>
        <dbReference type="Pfam" id="PF02591"/>
    </source>
</evidence>
<organism evidence="4 5">
    <name type="scientific">Gordonia defluvii</name>
    <dbReference type="NCBI Taxonomy" id="283718"/>
    <lineage>
        <taxon>Bacteria</taxon>
        <taxon>Bacillati</taxon>
        <taxon>Actinomycetota</taxon>
        <taxon>Actinomycetes</taxon>
        <taxon>Mycobacteriales</taxon>
        <taxon>Gordoniaceae</taxon>
        <taxon>Gordonia</taxon>
    </lineage>
</organism>
<name>A0ABP6LBM8_9ACTN</name>
<feature type="domain" description="C4-type zinc ribbon" evidence="2">
    <location>
        <begin position="203"/>
        <end position="237"/>
    </location>
</feature>
<feature type="domain" description="CT398-like coiled coil hairpin" evidence="3">
    <location>
        <begin position="14"/>
        <end position="192"/>
    </location>
</feature>
<evidence type="ECO:0000259" key="3">
    <source>
        <dbReference type="Pfam" id="PF24481"/>
    </source>
</evidence>
<sequence length="249" mass="26751">MKVDAARQRIMLEVAEVDADLAKLRHRRANLPEEQEVAEIDKRIGVARDDAVRADIAAQDLDREYKRLEAEVSGMRSREAHDAELLNQAGVAPKALSELQHELAGLVRRRSAAEDDLLDLMEQQEATSAEHDRAQAVVVALEAEAADAGARRGVVALEADGRIADLATRRAAIVADAPAELLAVYDRQQAHGKPGAGLLRQGRCGGCRMELDRGTLSKIAAAAADEVVRCEECGALLIRTNESGLKAGG</sequence>
<reference evidence="5" key="1">
    <citation type="journal article" date="2019" name="Int. J. Syst. Evol. Microbiol.">
        <title>The Global Catalogue of Microorganisms (GCM) 10K type strain sequencing project: providing services to taxonomists for standard genome sequencing and annotation.</title>
        <authorList>
            <consortium name="The Broad Institute Genomics Platform"/>
            <consortium name="The Broad Institute Genome Sequencing Center for Infectious Disease"/>
            <person name="Wu L."/>
            <person name="Ma J."/>
        </authorList>
    </citation>
    <scope>NUCLEOTIDE SEQUENCE [LARGE SCALE GENOMIC DNA]</scope>
    <source>
        <strain evidence="5">JCM 14234</strain>
    </source>
</reference>
<feature type="coiled-coil region" evidence="1">
    <location>
        <begin position="51"/>
        <end position="123"/>
    </location>
</feature>
<evidence type="ECO:0000256" key="1">
    <source>
        <dbReference type="SAM" id="Coils"/>
    </source>
</evidence>
<keyword evidence="1" id="KW-0175">Coiled coil</keyword>